<dbReference type="WBParaSite" id="TTAC_0001038701-mRNA-1">
    <property type="protein sequence ID" value="TTAC_0001038701-mRNA-1"/>
    <property type="gene ID" value="TTAC_0001038701"/>
</dbReference>
<name>A0A0R3XA10_HYDTA</name>
<reference evidence="1 2" key="2">
    <citation type="submission" date="2018-11" db="EMBL/GenBank/DDBJ databases">
        <authorList>
            <consortium name="Pathogen Informatics"/>
        </authorList>
    </citation>
    <scope>NUCLEOTIDE SEQUENCE [LARGE SCALE GENOMIC DNA]</scope>
</reference>
<gene>
    <name evidence="1" type="ORF">TTAC_LOCUS10370</name>
</gene>
<keyword evidence="2" id="KW-1185">Reference proteome</keyword>
<dbReference type="Proteomes" id="UP000274429">
    <property type="component" value="Unassembled WGS sequence"/>
</dbReference>
<evidence type="ECO:0000313" key="3">
    <source>
        <dbReference type="WBParaSite" id="TTAC_0001038701-mRNA-1"/>
    </source>
</evidence>
<evidence type="ECO:0000313" key="1">
    <source>
        <dbReference type="EMBL" id="VDM35350.1"/>
    </source>
</evidence>
<proteinExistence type="predicted"/>
<organism evidence="3">
    <name type="scientific">Hydatigena taeniaeformis</name>
    <name type="common">Feline tapeworm</name>
    <name type="synonym">Taenia taeniaeformis</name>
    <dbReference type="NCBI Taxonomy" id="6205"/>
    <lineage>
        <taxon>Eukaryota</taxon>
        <taxon>Metazoa</taxon>
        <taxon>Spiralia</taxon>
        <taxon>Lophotrochozoa</taxon>
        <taxon>Platyhelminthes</taxon>
        <taxon>Cestoda</taxon>
        <taxon>Eucestoda</taxon>
        <taxon>Cyclophyllidea</taxon>
        <taxon>Taeniidae</taxon>
        <taxon>Hydatigera</taxon>
    </lineage>
</organism>
<dbReference type="EMBL" id="UYWX01021603">
    <property type="protein sequence ID" value="VDM35350.1"/>
    <property type="molecule type" value="Genomic_DNA"/>
</dbReference>
<sequence>MAAGMPIALSLPLERPRSDANSLSKRAHCSDLHLYVLGARLFGSWLNGAFKDAIMTLNVAIPVSRRLIIAQIESINLATTSIAQSISHPVILKCLIFALNNGVEMNVGRPLDGAIQINVTQTVNVL</sequence>
<protein>
    <submittedName>
        <fullName evidence="3">Protein kinase domain-containing protein</fullName>
    </submittedName>
</protein>
<reference evidence="3" key="1">
    <citation type="submission" date="2017-02" db="UniProtKB">
        <authorList>
            <consortium name="WormBaseParasite"/>
        </authorList>
    </citation>
    <scope>IDENTIFICATION</scope>
</reference>
<evidence type="ECO:0000313" key="2">
    <source>
        <dbReference type="Proteomes" id="UP000274429"/>
    </source>
</evidence>
<dbReference type="AlphaFoldDB" id="A0A0R3XA10"/>
<accession>A0A0R3XA10</accession>